<reference evidence="1 2" key="1">
    <citation type="submission" date="2009-02" db="EMBL/GenBank/DDBJ databases">
        <authorList>
            <person name="Fulton L."/>
            <person name="Clifton S."/>
            <person name="Fulton B."/>
            <person name="Xu J."/>
            <person name="Minx P."/>
            <person name="Pepin K.H."/>
            <person name="Johnson M."/>
            <person name="Bhonagiri V."/>
            <person name="Nash W.E."/>
            <person name="Mardis E.R."/>
            <person name="Wilson R.K."/>
        </authorList>
    </citation>
    <scope>NUCLEOTIDE SEQUENCE [LARGE SCALE GENOMIC DNA]</scope>
    <source>
        <strain evidence="1 2">ATCC 27758</strain>
    </source>
</reference>
<organism evidence="1 2">
    <name type="scientific">Coprococcus comes ATCC 27758</name>
    <dbReference type="NCBI Taxonomy" id="470146"/>
    <lineage>
        <taxon>Bacteria</taxon>
        <taxon>Bacillati</taxon>
        <taxon>Bacillota</taxon>
        <taxon>Clostridia</taxon>
        <taxon>Lachnospirales</taxon>
        <taxon>Lachnospiraceae</taxon>
        <taxon>Coprococcus</taxon>
    </lineage>
</organism>
<dbReference type="Proteomes" id="UP000003793">
    <property type="component" value="Unassembled WGS sequence"/>
</dbReference>
<sequence>MLILRSHFFFVNIFSFCRLYSKKTNFFIYFHYLHLFFFYFL</sequence>
<dbReference type="HOGENOM" id="CLU_3268596_0_0_9"/>
<proteinExistence type="predicted"/>
<reference evidence="1 2" key="2">
    <citation type="submission" date="2009-03" db="EMBL/GenBank/DDBJ databases">
        <title>Draft genome sequence of Coprococcus comes (ATCC 27758).</title>
        <authorList>
            <person name="Sudarsanam P."/>
            <person name="Ley R."/>
            <person name="Guruge J."/>
            <person name="Turnbaugh P.J."/>
            <person name="Mahowald M."/>
            <person name="Liep D."/>
            <person name="Gordon J."/>
        </authorList>
    </citation>
    <scope>NUCLEOTIDE SEQUENCE [LARGE SCALE GENOMIC DNA]</scope>
    <source>
        <strain evidence="1 2">ATCC 27758</strain>
    </source>
</reference>
<comment type="caution">
    <text evidence="1">The sequence shown here is derived from an EMBL/GenBank/DDBJ whole genome shotgun (WGS) entry which is preliminary data.</text>
</comment>
<protein>
    <submittedName>
        <fullName evidence="1">Uncharacterized protein</fullName>
    </submittedName>
</protein>
<gene>
    <name evidence="1" type="ORF">COPCOM_02062</name>
</gene>
<evidence type="ECO:0000313" key="2">
    <source>
        <dbReference type="Proteomes" id="UP000003793"/>
    </source>
</evidence>
<name>C0BAG0_9FIRM</name>
<dbReference type="AlphaFoldDB" id="C0BAG0"/>
<accession>C0BAG0</accession>
<evidence type="ECO:0000313" key="1">
    <source>
        <dbReference type="EMBL" id="EEG89084.1"/>
    </source>
</evidence>
<dbReference type="EMBL" id="ABVR01000041">
    <property type="protein sequence ID" value="EEG89084.1"/>
    <property type="molecule type" value="Genomic_DNA"/>
</dbReference>